<dbReference type="InterPro" id="IPR036570">
    <property type="entry name" value="HORMA_dom_sf"/>
</dbReference>
<protein>
    <recommendedName>
        <fullName evidence="3">HORMA domain-containing protein</fullName>
    </recommendedName>
</protein>
<feature type="region of interest" description="Disordered" evidence="2">
    <location>
        <begin position="296"/>
        <end position="368"/>
    </location>
</feature>
<evidence type="ECO:0000256" key="2">
    <source>
        <dbReference type="SAM" id="MobiDB-lite"/>
    </source>
</evidence>
<dbReference type="PANTHER" id="PTHR11842:SF10">
    <property type="entry name" value="MITOTIC SPINDLE ASSEMBLY CHECKPOINT PROTEIN MAD2B"/>
    <property type="match status" value="1"/>
</dbReference>
<feature type="domain" description="HORMA" evidence="3">
    <location>
        <begin position="34"/>
        <end position="244"/>
    </location>
</feature>
<keyword evidence="5" id="KW-1185">Reference proteome</keyword>
<feature type="region of interest" description="Disordered" evidence="2">
    <location>
        <begin position="205"/>
        <end position="254"/>
    </location>
</feature>
<dbReference type="SUPFAM" id="SSF56019">
    <property type="entry name" value="The spindle assembly checkpoint protein mad2"/>
    <property type="match status" value="1"/>
</dbReference>
<reference evidence="4 5" key="1">
    <citation type="journal article" date="2020" name="Elife">
        <title>Loss of centromere function drives karyotype evolution in closely related Malassezia species.</title>
        <authorList>
            <person name="Sankaranarayanan S.R."/>
            <person name="Ianiri G."/>
            <person name="Coelho M.A."/>
            <person name="Reza M.H."/>
            <person name="Thimmappa B.C."/>
            <person name="Ganguly P."/>
            <person name="Vadnala R.N."/>
            <person name="Sun S."/>
            <person name="Siddharthan R."/>
            <person name="Tellgren-Roth C."/>
            <person name="Dawson T.L."/>
            <person name="Heitman J."/>
            <person name="Sanyal K."/>
        </authorList>
    </citation>
    <scope>NUCLEOTIDE SEQUENCE [LARGE SCALE GENOMIC DNA]</scope>
    <source>
        <strain evidence="4">CBS14141</strain>
    </source>
</reference>
<name>A0ABY8ESZ9_MALFU</name>
<gene>
    <name evidence="4" type="ORF">GLX27_002852</name>
</gene>
<dbReference type="InterPro" id="IPR045091">
    <property type="entry name" value="Mad2-like"/>
</dbReference>
<accession>A0ABY8ESZ9</accession>
<evidence type="ECO:0000313" key="4">
    <source>
        <dbReference type="EMBL" id="WFD48184.1"/>
    </source>
</evidence>
<feature type="compositionally biased region" description="Basic residues" evidence="2">
    <location>
        <begin position="227"/>
        <end position="239"/>
    </location>
</feature>
<dbReference type="InterPro" id="IPR003511">
    <property type="entry name" value="HORMA_dom"/>
</dbReference>
<dbReference type="PANTHER" id="PTHR11842">
    <property type="entry name" value="MITOTIC SPINDLE ASSEMBLY CHECKPOINT PROTEIN MAD2"/>
    <property type="match status" value="1"/>
</dbReference>
<comment type="similarity">
    <text evidence="1">Belongs to the MAD2 family.</text>
</comment>
<dbReference type="Pfam" id="PF02301">
    <property type="entry name" value="HORMA"/>
    <property type="match status" value="1"/>
</dbReference>
<feature type="compositionally biased region" description="Polar residues" evidence="2">
    <location>
        <begin position="296"/>
        <end position="310"/>
    </location>
</feature>
<dbReference type="PROSITE" id="PS50815">
    <property type="entry name" value="HORMA"/>
    <property type="match status" value="1"/>
</dbReference>
<evidence type="ECO:0000313" key="5">
    <source>
        <dbReference type="Proteomes" id="UP000818624"/>
    </source>
</evidence>
<dbReference type="Proteomes" id="UP000818624">
    <property type="component" value="Chromosome 3"/>
</dbReference>
<evidence type="ECO:0000259" key="3">
    <source>
        <dbReference type="PROSITE" id="PS50815"/>
    </source>
</evidence>
<dbReference type="Gene3D" id="3.30.900.10">
    <property type="entry name" value="HORMA domain"/>
    <property type="match status" value="1"/>
</dbReference>
<organism evidence="4 5">
    <name type="scientific">Malassezia furfur</name>
    <name type="common">Pityriasis versicolor infection agent</name>
    <name type="synonym">Pityrosporum furfur</name>
    <dbReference type="NCBI Taxonomy" id="55194"/>
    <lineage>
        <taxon>Eukaryota</taxon>
        <taxon>Fungi</taxon>
        <taxon>Dikarya</taxon>
        <taxon>Basidiomycota</taxon>
        <taxon>Ustilaginomycotina</taxon>
        <taxon>Malasseziomycetes</taxon>
        <taxon>Malasseziales</taxon>
        <taxon>Malasseziaceae</taxon>
        <taxon>Malassezia</taxon>
    </lineage>
</organism>
<evidence type="ECO:0000256" key="1">
    <source>
        <dbReference type="ARBA" id="ARBA00010348"/>
    </source>
</evidence>
<dbReference type="EMBL" id="CP046236">
    <property type="protein sequence ID" value="WFD48184.1"/>
    <property type="molecule type" value="Genomic_DNA"/>
</dbReference>
<proteinExistence type="inferred from homology"/>
<sequence>MDPAPSTSRDRVRDGPMTYNGACRAYTETVRFVGDLRMCRANAVECAIHTILAVRQVYPPDVFVRRKRYEAPAFQSRHPGLNEYIGTTCNAIVHELQHVRLPLTQSSLRQVVIALLDEDAPGADHVLERYVFALDFLLPDTDMRNRDLMYVACSCRIKGNLSLAAAELVARQFLLQLLTLEARLLPAGERRTSTKLTQRARSACSSRWTRTRHRRPTRTGSRQPGLGHRRTVSPFRRMRPTTPTRRSASSRRTRTSRCRSCIRYRCWNRGSLMYVYTLTQVSLHVEAYADVGAGASQATSHDTQEAAQSQRDLDDPDIEHGASTSVIPLRKRKLFAQPVTTGGPMSDASSAESGDESDDSGQSLSAPH</sequence>